<dbReference type="AlphaFoldDB" id="A0AA39XAG0"/>
<reference evidence="9" key="1">
    <citation type="submission" date="2023-06" db="EMBL/GenBank/DDBJ databases">
        <title>Genome-scale phylogeny and comparative genomics of the fungal order Sordariales.</title>
        <authorList>
            <consortium name="Lawrence Berkeley National Laboratory"/>
            <person name="Hensen N."/>
            <person name="Bonometti L."/>
            <person name="Westerberg I."/>
            <person name="Brannstrom I.O."/>
            <person name="Guillou S."/>
            <person name="Cros-Aarteil S."/>
            <person name="Calhoun S."/>
            <person name="Haridas S."/>
            <person name="Kuo A."/>
            <person name="Mondo S."/>
            <person name="Pangilinan J."/>
            <person name="Riley R."/>
            <person name="LaButti K."/>
            <person name="Andreopoulos B."/>
            <person name="Lipzen A."/>
            <person name="Chen C."/>
            <person name="Yanf M."/>
            <person name="Daum C."/>
            <person name="Ng V."/>
            <person name="Clum A."/>
            <person name="Steindorff A."/>
            <person name="Ohm R."/>
            <person name="Martin F."/>
            <person name="Silar P."/>
            <person name="Natvig D."/>
            <person name="Lalanne C."/>
            <person name="Gautier V."/>
            <person name="Ament-velasquez S.L."/>
            <person name="Kruys A."/>
            <person name="Hutchinson M.I."/>
            <person name="Powell A.J."/>
            <person name="Barry K."/>
            <person name="Miller A.N."/>
            <person name="Grigoriev I.V."/>
            <person name="Debuchy R."/>
            <person name="Gladieux P."/>
            <person name="Thoren M.H."/>
            <person name="Johannesson H."/>
        </authorList>
    </citation>
    <scope>NUCLEOTIDE SEQUENCE</scope>
    <source>
        <strain evidence="9">SMH3391-2</strain>
    </source>
</reference>
<dbReference type="SUPFAM" id="SSF57701">
    <property type="entry name" value="Zn2/Cys6 DNA-binding domain"/>
    <property type="match status" value="1"/>
</dbReference>
<dbReference type="SMART" id="SM00066">
    <property type="entry name" value="GAL4"/>
    <property type="match status" value="1"/>
</dbReference>
<evidence type="ECO:0000256" key="4">
    <source>
        <dbReference type="ARBA" id="ARBA00023125"/>
    </source>
</evidence>
<dbReference type="Gene3D" id="4.10.240.10">
    <property type="entry name" value="Zn(2)-C6 fungal-type DNA-binding domain"/>
    <property type="match status" value="1"/>
</dbReference>
<keyword evidence="4" id="KW-0238">DNA-binding</keyword>
<dbReference type="Pfam" id="PF11951">
    <property type="entry name" value="Fungal_trans_2"/>
    <property type="match status" value="1"/>
</dbReference>
<dbReference type="GO" id="GO:0005634">
    <property type="term" value="C:nucleus"/>
    <property type="evidence" value="ECO:0007669"/>
    <property type="project" value="UniProtKB-SubCell"/>
</dbReference>
<evidence type="ECO:0000256" key="2">
    <source>
        <dbReference type="ARBA" id="ARBA00022833"/>
    </source>
</evidence>
<dbReference type="GO" id="GO:0000976">
    <property type="term" value="F:transcription cis-regulatory region binding"/>
    <property type="evidence" value="ECO:0007669"/>
    <property type="project" value="TreeGrafter"/>
</dbReference>
<dbReference type="InterPro" id="IPR001138">
    <property type="entry name" value="Zn2Cys6_DnaBD"/>
</dbReference>
<keyword evidence="3" id="KW-0805">Transcription regulation</keyword>
<evidence type="ECO:0000256" key="5">
    <source>
        <dbReference type="ARBA" id="ARBA00023163"/>
    </source>
</evidence>
<proteinExistence type="predicted"/>
<evidence type="ECO:0000259" key="8">
    <source>
        <dbReference type="PROSITE" id="PS50048"/>
    </source>
</evidence>
<keyword evidence="6" id="KW-0539">Nucleus</keyword>
<dbReference type="PANTHER" id="PTHR37534">
    <property type="entry name" value="TRANSCRIPTIONAL ACTIVATOR PROTEIN UGA3"/>
    <property type="match status" value="1"/>
</dbReference>
<dbReference type="PROSITE" id="PS00463">
    <property type="entry name" value="ZN2_CY6_FUNGAL_1"/>
    <property type="match status" value="1"/>
</dbReference>
<feature type="domain" description="Zn(2)-C6 fungal-type" evidence="8">
    <location>
        <begin position="60"/>
        <end position="90"/>
    </location>
</feature>
<evidence type="ECO:0000256" key="1">
    <source>
        <dbReference type="ARBA" id="ARBA00004123"/>
    </source>
</evidence>
<dbReference type="Proteomes" id="UP001174934">
    <property type="component" value="Unassembled WGS sequence"/>
</dbReference>
<dbReference type="PROSITE" id="PS50048">
    <property type="entry name" value="ZN2_CY6_FUNGAL_2"/>
    <property type="match status" value="1"/>
</dbReference>
<keyword evidence="2" id="KW-0862">Zinc</keyword>
<evidence type="ECO:0000256" key="3">
    <source>
        <dbReference type="ARBA" id="ARBA00023015"/>
    </source>
</evidence>
<comment type="caution">
    <text evidence="9">The sequence shown here is derived from an EMBL/GenBank/DDBJ whole genome shotgun (WGS) entry which is preliminary data.</text>
</comment>
<dbReference type="Pfam" id="PF00172">
    <property type="entry name" value="Zn_clus"/>
    <property type="match status" value="1"/>
</dbReference>
<evidence type="ECO:0000313" key="9">
    <source>
        <dbReference type="EMBL" id="KAK0630318.1"/>
    </source>
</evidence>
<feature type="compositionally biased region" description="Basic residues" evidence="7">
    <location>
        <begin position="17"/>
        <end position="29"/>
    </location>
</feature>
<dbReference type="GO" id="GO:0045944">
    <property type="term" value="P:positive regulation of transcription by RNA polymerase II"/>
    <property type="evidence" value="ECO:0007669"/>
    <property type="project" value="TreeGrafter"/>
</dbReference>
<dbReference type="GO" id="GO:0008270">
    <property type="term" value="F:zinc ion binding"/>
    <property type="evidence" value="ECO:0007669"/>
    <property type="project" value="InterPro"/>
</dbReference>
<evidence type="ECO:0000313" key="10">
    <source>
        <dbReference type="Proteomes" id="UP001174934"/>
    </source>
</evidence>
<organism evidence="9 10">
    <name type="scientific">Bombardia bombarda</name>
    <dbReference type="NCBI Taxonomy" id="252184"/>
    <lineage>
        <taxon>Eukaryota</taxon>
        <taxon>Fungi</taxon>
        <taxon>Dikarya</taxon>
        <taxon>Ascomycota</taxon>
        <taxon>Pezizomycotina</taxon>
        <taxon>Sordariomycetes</taxon>
        <taxon>Sordariomycetidae</taxon>
        <taxon>Sordariales</taxon>
        <taxon>Lasiosphaeriaceae</taxon>
        <taxon>Bombardia</taxon>
    </lineage>
</organism>
<dbReference type="GO" id="GO:0000981">
    <property type="term" value="F:DNA-binding transcription factor activity, RNA polymerase II-specific"/>
    <property type="evidence" value="ECO:0007669"/>
    <property type="project" value="InterPro"/>
</dbReference>
<name>A0AA39XAG0_9PEZI</name>
<dbReference type="CDD" id="cd00067">
    <property type="entry name" value="GAL4"/>
    <property type="match status" value="1"/>
</dbReference>
<keyword evidence="10" id="KW-1185">Reference proteome</keyword>
<sequence>MEESPPGSEELPTVAAAKRRRRGGTRRKTGALLTTARDGAACQITVLHALTIGTIWPFPGCYTCKARHARCDEKKPVCSNCERLNLQCRAFEFIRRSVWCDTTETPTATPPILNRMPSGVTAGAEKLDISPAPAPVTTSPKSTWDIFNTCLPDVDFEEVVNVPSSSGSSTSQPPTTPIFTVGGSRLVSPGTFSQIDSQIVPLTAENAHLLTVYQAGVATWMDIFDHTCAYQREVPRRCLTSGLVLNSVCAFTAKNLSLLPSGDVWAATAARYYGDSLRMLIRYLNSSSPQSDALTATMLLCSYELIAARGHEHQRHCYGALTLITTHGITAQSLGMDRANFWIYIRHEITVALVNEVPLQINPTEWNVTWPEEGNVEEDVLGNQLLWLLGRAINVAYTPISHLSPGRERQEILTDAAMWFATLPVSFKGVKYGQPDDQGFNKIYYPVSAAAAAMMWYHMLHILLFAEPTLQHPSQIPQVQYHATEVANIALSDINQSVRSFSAQALFYAAKHISGIGKKTKLWTLLEDLEVRHGFTTRSRVHKLQQLVETRL</sequence>
<comment type="subcellular location">
    <subcellularLocation>
        <location evidence="1">Nucleus</location>
    </subcellularLocation>
</comment>
<dbReference type="InterPro" id="IPR021858">
    <property type="entry name" value="Fun_TF"/>
</dbReference>
<dbReference type="PANTHER" id="PTHR37534:SF9">
    <property type="entry name" value="ZN(II)2CYS6 TRANSCRIPTION FACTOR (EUROFUNG)"/>
    <property type="match status" value="1"/>
</dbReference>
<evidence type="ECO:0000256" key="7">
    <source>
        <dbReference type="SAM" id="MobiDB-lite"/>
    </source>
</evidence>
<feature type="region of interest" description="Disordered" evidence="7">
    <location>
        <begin position="1"/>
        <end position="29"/>
    </location>
</feature>
<dbReference type="EMBL" id="JAULSR010000002">
    <property type="protein sequence ID" value="KAK0630318.1"/>
    <property type="molecule type" value="Genomic_DNA"/>
</dbReference>
<dbReference type="InterPro" id="IPR036864">
    <property type="entry name" value="Zn2-C6_fun-type_DNA-bd_sf"/>
</dbReference>
<evidence type="ECO:0000256" key="6">
    <source>
        <dbReference type="ARBA" id="ARBA00023242"/>
    </source>
</evidence>
<keyword evidence="5" id="KW-0804">Transcription</keyword>
<accession>A0AA39XAG0</accession>
<gene>
    <name evidence="9" type="ORF">B0T17DRAFT_218509</name>
</gene>
<protein>
    <recommendedName>
        <fullName evidence="8">Zn(2)-C6 fungal-type domain-containing protein</fullName>
    </recommendedName>
</protein>